<dbReference type="EMBL" id="CACRXK020000773">
    <property type="protein sequence ID" value="CAB3984695.1"/>
    <property type="molecule type" value="Genomic_DNA"/>
</dbReference>
<dbReference type="GO" id="GO:0009887">
    <property type="term" value="P:animal organ morphogenesis"/>
    <property type="evidence" value="ECO:0007669"/>
    <property type="project" value="TreeGrafter"/>
</dbReference>
<dbReference type="OrthoDB" id="5948270at2759"/>
<dbReference type="GO" id="GO:0005615">
    <property type="term" value="C:extracellular space"/>
    <property type="evidence" value="ECO:0007669"/>
    <property type="project" value="TreeGrafter"/>
</dbReference>
<dbReference type="PANTHER" id="PTHR15283:SF4">
    <property type="entry name" value="BURSICON"/>
    <property type="match status" value="1"/>
</dbReference>
<comment type="caution">
    <text evidence="5">The sequence shown here is derived from an EMBL/GenBank/DDBJ whole genome shotgun (WGS) entry which is preliminary data.</text>
</comment>
<sequence>MAKILIIFLILHLLVDLVTMVPLMSPQDVLRESHEKAPTLFVMKKTQLKHDWCKTRVLQQVVKSDGCRPLQVHNNYCYGQCNSVYIPLSGDTSSFESCAVCTPMLAYYKVVTLKCPRKIVKFKRKRIQYIKRCRCTAAELTALNTYENP</sequence>
<dbReference type="InterPro" id="IPR006207">
    <property type="entry name" value="Cys_knot_C"/>
</dbReference>
<dbReference type="Pfam" id="PF03045">
    <property type="entry name" value="DAN"/>
    <property type="match status" value="1"/>
</dbReference>
<accession>A0A7D9DH72</accession>
<reference evidence="5" key="1">
    <citation type="submission" date="2020-04" db="EMBL/GenBank/DDBJ databases">
        <authorList>
            <person name="Alioto T."/>
            <person name="Alioto T."/>
            <person name="Gomez Garrido J."/>
        </authorList>
    </citation>
    <scope>NUCLEOTIDE SEQUENCE</scope>
    <source>
        <strain evidence="5">A484AB</strain>
    </source>
</reference>
<dbReference type="InterPro" id="IPR004133">
    <property type="entry name" value="DAN_dom"/>
</dbReference>
<dbReference type="AlphaFoldDB" id="A0A7D9DH72"/>
<dbReference type="PANTHER" id="PTHR15283">
    <property type="entry name" value="GREMLIN 1"/>
    <property type="match status" value="1"/>
</dbReference>
<dbReference type="GO" id="GO:0048018">
    <property type="term" value="F:receptor ligand activity"/>
    <property type="evidence" value="ECO:0007669"/>
    <property type="project" value="TreeGrafter"/>
</dbReference>
<dbReference type="Proteomes" id="UP001152795">
    <property type="component" value="Unassembled WGS sequence"/>
</dbReference>
<protein>
    <submittedName>
        <fullName evidence="5">Gremlin-2 isoform X2</fullName>
    </submittedName>
</protein>
<organism evidence="5 6">
    <name type="scientific">Paramuricea clavata</name>
    <name type="common">Red gorgonian</name>
    <name type="synonym">Violescent sea-whip</name>
    <dbReference type="NCBI Taxonomy" id="317549"/>
    <lineage>
        <taxon>Eukaryota</taxon>
        <taxon>Metazoa</taxon>
        <taxon>Cnidaria</taxon>
        <taxon>Anthozoa</taxon>
        <taxon>Octocorallia</taxon>
        <taxon>Malacalcyonacea</taxon>
        <taxon>Plexauridae</taxon>
        <taxon>Paramuricea</taxon>
    </lineage>
</organism>
<dbReference type="GO" id="GO:0038098">
    <property type="term" value="P:sequestering of BMP from receptor via BMP binding"/>
    <property type="evidence" value="ECO:0007669"/>
    <property type="project" value="TreeGrafter"/>
</dbReference>
<evidence type="ECO:0000256" key="3">
    <source>
        <dbReference type="ARBA" id="ARBA00022729"/>
    </source>
</evidence>
<evidence type="ECO:0000256" key="4">
    <source>
        <dbReference type="ARBA" id="ARBA00023157"/>
    </source>
</evidence>
<evidence type="ECO:0000313" key="5">
    <source>
        <dbReference type="EMBL" id="CAB3984695.1"/>
    </source>
</evidence>
<comment type="subcellular location">
    <subcellularLocation>
        <location evidence="1">Secreted</location>
    </subcellularLocation>
</comment>
<keyword evidence="2" id="KW-0964">Secreted</keyword>
<name>A0A7D9DH72_PARCT</name>
<gene>
    <name evidence="5" type="ORF">PACLA_8A077848</name>
</gene>
<evidence type="ECO:0000313" key="6">
    <source>
        <dbReference type="Proteomes" id="UP001152795"/>
    </source>
</evidence>
<keyword evidence="3" id="KW-0732">Signal</keyword>
<evidence type="ECO:0000256" key="2">
    <source>
        <dbReference type="ARBA" id="ARBA00022525"/>
    </source>
</evidence>
<proteinExistence type="predicted"/>
<dbReference type="SMART" id="SM00041">
    <property type="entry name" value="CT"/>
    <property type="match status" value="1"/>
</dbReference>
<dbReference type="GO" id="GO:0036122">
    <property type="term" value="F:BMP binding"/>
    <property type="evidence" value="ECO:0007669"/>
    <property type="project" value="TreeGrafter"/>
</dbReference>
<evidence type="ECO:0000256" key="1">
    <source>
        <dbReference type="ARBA" id="ARBA00004613"/>
    </source>
</evidence>
<keyword evidence="6" id="KW-1185">Reference proteome</keyword>
<keyword evidence="4" id="KW-1015">Disulfide bond</keyword>
<dbReference type="Gene3D" id="2.10.90.10">
    <property type="entry name" value="Cystine-knot cytokines"/>
    <property type="match status" value="1"/>
</dbReference>
<dbReference type="InterPro" id="IPR029034">
    <property type="entry name" value="Cystine-knot_cytokine"/>
</dbReference>